<gene>
    <name evidence="2" type="ORF">SAMN04488588_1110</name>
</gene>
<feature type="compositionally biased region" description="Acidic residues" evidence="1">
    <location>
        <begin position="220"/>
        <end position="235"/>
    </location>
</feature>
<dbReference type="GO" id="GO:0003677">
    <property type="term" value="F:DNA binding"/>
    <property type="evidence" value="ECO:0007669"/>
    <property type="project" value="InterPro"/>
</dbReference>
<dbReference type="NCBIfam" id="TIGR01913">
    <property type="entry name" value="bet_lambda"/>
    <property type="match status" value="1"/>
</dbReference>
<organism evidence="2 3">
    <name type="scientific">Geotoga petraea</name>
    <dbReference type="NCBI Taxonomy" id="28234"/>
    <lineage>
        <taxon>Bacteria</taxon>
        <taxon>Thermotogati</taxon>
        <taxon>Thermotogota</taxon>
        <taxon>Thermotogae</taxon>
        <taxon>Petrotogales</taxon>
        <taxon>Petrotogaceae</taxon>
        <taxon>Geotoga</taxon>
    </lineage>
</organism>
<sequence>MSNLLESNKGVKFDIEGESISLTFSTVKNYLTRGNETITDKEAVMFMNLCKYQKLNPFLNEAYLVKFKGSSAQIITSKEAYMKKAERNPNFDGFQAGLIVDRDGTEIEIEGSFIRKGDTLLGGWAKVYRKDRKIPSVARVDLQEYDKKQSTWKEMKKTMIRKVAIVQALREAFPVDLGALYTEEEAEAIRQTNIPKEEIKENANKKTLKIEKQDEKTEEKEEIEQPEITVEEPENDQIKLMKDEIFGNEGPGW</sequence>
<evidence type="ECO:0000313" key="3">
    <source>
        <dbReference type="Proteomes" id="UP000199322"/>
    </source>
</evidence>
<proteinExistence type="predicted"/>
<reference evidence="2 3" key="1">
    <citation type="submission" date="2016-10" db="EMBL/GenBank/DDBJ databases">
        <authorList>
            <person name="de Groot N.N."/>
        </authorList>
    </citation>
    <scope>NUCLEOTIDE SEQUENCE [LARGE SCALE GENOMIC DNA]</scope>
    <source>
        <strain evidence="2 3">WG14</strain>
    </source>
</reference>
<keyword evidence="3" id="KW-1185">Reference proteome</keyword>
<evidence type="ECO:0000313" key="2">
    <source>
        <dbReference type="EMBL" id="SDC45394.1"/>
    </source>
</evidence>
<dbReference type="GO" id="GO:0006310">
    <property type="term" value="P:DNA recombination"/>
    <property type="evidence" value="ECO:0007669"/>
    <property type="project" value="InterPro"/>
</dbReference>
<protein>
    <submittedName>
        <fullName evidence="2">Phage recombination protein Bet</fullName>
    </submittedName>
</protein>
<accession>A0A1G6LQL0</accession>
<dbReference type="Pfam" id="PF03837">
    <property type="entry name" value="RecT"/>
    <property type="match status" value="1"/>
</dbReference>
<feature type="region of interest" description="Disordered" evidence="1">
    <location>
        <begin position="202"/>
        <end position="253"/>
    </location>
</feature>
<name>A0A1G6LQL0_9BACT</name>
<dbReference type="Proteomes" id="UP000199322">
    <property type="component" value="Unassembled WGS sequence"/>
</dbReference>
<dbReference type="EMBL" id="FMYV01000004">
    <property type="protein sequence ID" value="SDC45394.1"/>
    <property type="molecule type" value="Genomic_DNA"/>
</dbReference>
<evidence type="ECO:0000256" key="1">
    <source>
        <dbReference type="SAM" id="MobiDB-lite"/>
    </source>
</evidence>
<dbReference type="AlphaFoldDB" id="A0A1G6LQL0"/>
<dbReference type="InterPro" id="IPR018330">
    <property type="entry name" value="RecT_fam"/>
</dbReference>
<feature type="compositionally biased region" description="Basic and acidic residues" evidence="1">
    <location>
        <begin position="202"/>
        <end position="219"/>
    </location>
</feature>
<dbReference type="InterPro" id="IPR010183">
    <property type="entry name" value="Phage_lambda_Bet"/>
</dbReference>
<feature type="compositionally biased region" description="Basic and acidic residues" evidence="1">
    <location>
        <begin position="236"/>
        <end position="245"/>
    </location>
</feature>
<dbReference type="STRING" id="28234.SAMN04488588_1110"/>
<dbReference type="RefSeq" id="WP_091403481.1">
    <property type="nucleotide sequence ID" value="NZ_FMYV01000004.1"/>
</dbReference>